<dbReference type="GO" id="GO:0031023">
    <property type="term" value="P:microtubule organizing center organization"/>
    <property type="evidence" value="ECO:0007669"/>
    <property type="project" value="InterPro"/>
</dbReference>
<dbReference type="Pfam" id="PF15003">
    <property type="entry name" value="HAUS2"/>
    <property type="match status" value="1"/>
</dbReference>
<dbReference type="InterPro" id="IPR028346">
    <property type="entry name" value="HAUS2"/>
</dbReference>
<dbReference type="OrthoDB" id="5564679at2759"/>
<dbReference type="AlphaFoldDB" id="A0A2G5BFM1"/>
<dbReference type="EMBL" id="KZ303492">
    <property type="protein sequence ID" value="PIA17828.1"/>
    <property type="molecule type" value="Genomic_DNA"/>
</dbReference>
<evidence type="ECO:0000256" key="1">
    <source>
        <dbReference type="SAM" id="Coils"/>
    </source>
</evidence>
<evidence type="ECO:0000313" key="3">
    <source>
        <dbReference type="EMBL" id="PIA17828.1"/>
    </source>
</evidence>
<keyword evidence="4" id="KW-1185">Reference proteome</keyword>
<protein>
    <submittedName>
        <fullName evidence="3">Uncharacterized protein</fullName>
    </submittedName>
</protein>
<gene>
    <name evidence="3" type="ORF">COEREDRAFT_7023</name>
</gene>
<evidence type="ECO:0000256" key="2">
    <source>
        <dbReference type="SAM" id="MobiDB-lite"/>
    </source>
</evidence>
<dbReference type="GO" id="GO:0051225">
    <property type="term" value="P:spindle assembly"/>
    <property type="evidence" value="ECO:0007669"/>
    <property type="project" value="InterPro"/>
</dbReference>
<feature type="region of interest" description="Disordered" evidence="2">
    <location>
        <begin position="1"/>
        <end position="47"/>
    </location>
</feature>
<sequence>MSTPREHRSSAVSSFKGRGTRPQSRVGRVAGPMAARQRPLAKAASPKQGIVKTRVGQINPMVVQLDIASKAGLTIAKNLVVHNNDGSTQVATDANETYLRGMGADEYGSDDDLGNSEATQAKELQNRLEKCLRKADTELEFKQREAEQQDYERNGAELDQAVVTARLQKLDSFAQHLRKATANRAALLARLAEPLAGEHWVLDAASHERMVDMFQDMCGLVSDLPRVATAAHHCRTAAPSATTTIESTRLLLQMERLVHKVEHAAQWLGTEAQSRTSPPRIKS</sequence>
<accession>A0A2G5BFM1</accession>
<dbReference type="Proteomes" id="UP000242474">
    <property type="component" value="Unassembled WGS sequence"/>
</dbReference>
<organism evidence="3 4">
    <name type="scientific">Coemansia reversa (strain ATCC 12441 / NRRL 1564)</name>
    <dbReference type="NCBI Taxonomy" id="763665"/>
    <lineage>
        <taxon>Eukaryota</taxon>
        <taxon>Fungi</taxon>
        <taxon>Fungi incertae sedis</taxon>
        <taxon>Zoopagomycota</taxon>
        <taxon>Kickxellomycotina</taxon>
        <taxon>Kickxellomycetes</taxon>
        <taxon>Kickxellales</taxon>
        <taxon>Kickxellaceae</taxon>
        <taxon>Coemansia</taxon>
    </lineage>
</organism>
<keyword evidence="1" id="KW-0175">Coiled coil</keyword>
<reference evidence="3 4" key="1">
    <citation type="journal article" date="2015" name="Genome Biol. Evol.">
        <title>Phylogenomic analyses indicate that early fungi evolved digesting cell walls of algal ancestors of land plants.</title>
        <authorList>
            <person name="Chang Y."/>
            <person name="Wang S."/>
            <person name="Sekimoto S."/>
            <person name="Aerts A.L."/>
            <person name="Choi C."/>
            <person name="Clum A."/>
            <person name="LaButti K.M."/>
            <person name="Lindquist E.A."/>
            <person name="Yee Ngan C."/>
            <person name="Ohm R.A."/>
            <person name="Salamov A.A."/>
            <person name="Grigoriev I.V."/>
            <person name="Spatafora J.W."/>
            <person name="Berbee M.L."/>
        </authorList>
    </citation>
    <scope>NUCLEOTIDE SEQUENCE [LARGE SCALE GENOMIC DNA]</scope>
    <source>
        <strain evidence="3 4">NRRL 1564</strain>
    </source>
</reference>
<evidence type="ECO:0000313" key="4">
    <source>
        <dbReference type="Proteomes" id="UP000242474"/>
    </source>
</evidence>
<name>A0A2G5BFM1_COERN</name>
<feature type="coiled-coil region" evidence="1">
    <location>
        <begin position="125"/>
        <end position="154"/>
    </location>
</feature>
<proteinExistence type="predicted"/>